<evidence type="ECO:0000256" key="6">
    <source>
        <dbReference type="SAM" id="Phobius"/>
    </source>
</evidence>
<dbReference type="GO" id="GO:0071944">
    <property type="term" value="C:cell periphery"/>
    <property type="evidence" value="ECO:0007669"/>
    <property type="project" value="UniProtKB-ARBA"/>
</dbReference>
<dbReference type="STRING" id="231916.A0A409WCN9"/>
<keyword evidence="3 6" id="KW-1133">Transmembrane helix</keyword>
<comment type="caution">
    <text evidence="7">The sequence shown here is derived from an EMBL/GenBank/DDBJ whole genome shotgun (WGS) entry which is preliminary data.</text>
</comment>
<reference evidence="7 8" key="1">
    <citation type="journal article" date="2018" name="Evol. Lett.">
        <title>Horizontal gene cluster transfer increased hallucinogenic mushroom diversity.</title>
        <authorList>
            <person name="Reynolds H.T."/>
            <person name="Vijayakumar V."/>
            <person name="Gluck-Thaler E."/>
            <person name="Korotkin H.B."/>
            <person name="Matheny P.B."/>
            <person name="Slot J.C."/>
        </authorList>
    </citation>
    <scope>NUCLEOTIDE SEQUENCE [LARGE SCALE GENOMIC DNA]</scope>
    <source>
        <strain evidence="7 8">SRW20</strain>
    </source>
</reference>
<feature type="transmembrane region" description="Helical" evidence="6">
    <location>
        <begin position="942"/>
        <end position="963"/>
    </location>
</feature>
<keyword evidence="2 6" id="KW-0812">Transmembrane</keyword>
<evidence type="ECO:0000256" key="3">
    <source>
        <dbReference type="ARBA" id="ARBA00022989"/>
    </source>
</evidence>
<feature type="region of interest" description="Disordered" evidence="5">
    <location>
        <begin position="1040"/>
        <end position="1065"/>
    </location>
</feature>
<dbReference type="InterPro" id="IPR051694">
    <property type="entry name" value="Immunoregulatory_rcpt-like"/>
</dbReference>
<dbReference type="PANTHER" id="PTHR15549:SF6">
    <property type="entry name" value="MID2 DOMAIN-CONTAINING PROTEIN"/>
    <property type="match status" value="1"/>
</dbReference>
<comment type="subcellular location">
    <subcellularLocation>
        <location evidence="1">Membrane</location>
        <topology evidence="1">Single-pass membrane protein</topology>
    </subcellularLocation>
</comment>
<dbReference type="GO" id="GO:0016020">
    <property type="term" value="C:membrane"/>
    <property type="evidence" value="ECO:0007669"/>
    <property type="project" value="UniProtKB-SubCell"/>
</dbReference>
<feature type="compositionally biased region" description="Pro residues" evidence="5">
    <location>
        <begin position="145"/>
        <end position="156"/>
    </location>
</feature>
<organism evidence="7 8">
    <name type="scientific">Gymnopilus dilepis</name>
    <dbReference type="NCBI Taxonomy" id="231916"/>
    <lineage>
        <taxon>Eukaryota</taxon>
        <taxon>Fungi</taxon>
        <taxon>Dikarya</taxon>
        <taxon>Basidiomycota</taxon>
        <taxon>Agaricomycotina</taxon>
        <taxon>Agaricomycetes</taxon>
        <taxon>Agaricomycetidae</taxon>
        <taxon>Agaricales</taxon>
        <taxon>Agaricineae</taxon>
        <taxon>Hymenogastraceae</taxon>
        <taxon>Gymnopilus</taxon>
    </lineage>
</organism>
<evidence type="ECO:0000256" key="2">
    <source>
        <dbReference type="ARBA" id="ARBA00022692"/>
    </source>
</evidence>
<keyword evidence="4 6" id="KW-0472">Membrane</keyword>
<feature type="compositionally biased region" description="Polar residues" evidence="5">
    <location>
        <begin position="1040"/>
        <end position="1049"/>
    </location>
</feature>
<dbReference type="OrthoDB" id="3265734at2759"/>
<feature type="compositionally biased region" description="Low complexity" evidence="5">
    <location>
        <begin position="689"/>
        <end position="712"/>
    </location>
</feature>
<dbReference type="AlphaFoldDB" id="A0A409WCN9"/>
<evidence type="ECO:0000256" key="5">
    <source>
        <dbReference type="SAM" id="MobiDB-lite"/>
    </source>
</evidence>
<gene>
    <name evidence="7" type="ORF">CVT26_009679</name>
</gene>
<dbReference type="Proteomes" id="UP000284706">
    <property type="component" value="Unassembled WGS sequence"/>
</dbReference>
<feature type="compositionally biased region" description="Polar residues" evidence="5">
    <location>
        <begin position="609"/>
        <end position="621"/>
    </location>
</feature>
<dbReference type="Gene3D" id="2.60.120.260">
    <property type="entry name" value="Galactose-binding domain-like"/>
    <property type="match status" value="3"/>
</dbReference>
<feature type="region of interest" description="Disordered" evidence="5">
    <location>
        <begin position="292"/>
        <end position="313"/>
    </location>
</feature>
<dbReference type="PANTHER" id="PTHR15549">
    <property type="entry name" value="PAIRED IMMUNOGLOBULIN-LIKE TYPE 2 RECEPTOR"/>
    <property type="match status" value="1"/>
</dbReference>
<accession>A0A409WCN9</accession>
<feature type="compositionally biased region" description="Low complexity" evidence="5">
    <location>
        <begin position="157"/>
        <end position="179"/>
    </location>
</feature>
<feature type="region of interest" description="Disordered" evidence="5">
    <location>
        <begin position="132"/>
        <end position="197"/>
    </location>
</feature>
<feature type="compositionally biased region" description="Low complexity" evidence="5">
    <location>
        <begin position="557"/>
        <end position="608"/>
    </location>
</feature>
<proteinExistence type="predicted"/>
<keyword evidence="8" id="KW-1185">Reference proteome</keyword>
<sequence length="1065" mass="112044">MNTKIIDDQDPTVNYSGAWGKAGGPNELDGTTTWTHASGATATLHFSGTGISVFGTIPNIGRGTSPSSSYSIDGSTSGSFTGTQRSDVQYKVVFFQSSTLSAGDHTLVVTNVGNATGLLYIDFFQIVENDPSTPSPGTTVTVTSTPPPPPPSPSAHPPTSSLSRTASPQSTSTTTPSKSLVESSPTDGPSLATITVTSSTSSNSSVVASTSSEHVRSTSAIGVVVGGVLGGLFVLGLFAFLFLYFIRRSRKARLPLAQNNGRVQQPLLPSAQLTQVTPFDLAESDIRLSSGGLNTLPSKSSQSGFTHSSSPSWGGQTYASGGYQQSITPSDSASTAGIIGSSSLPLRRDGSSGIPSIYGTIARSEAGIVISHPLSDSGSNAQTHEFYDPPPRYIQMTTRIVDDQDPAVIYSSGWEQLNAASAFDGTKSLSFIHGDTAVLEFSGVGISVYGEVLPSGETSVPVSSYSLDGGAPSFFTAVEGNTTQNGAIFFQSEILSAGNHTLIVTNEGTDGHIYLDYFVVDIHLNTSAPSSSPAIPPTNTTVTVTKSVSTTHSFFISNSPSSSDRTTQFSTSSSTRTPTSTTSSGFWSSTSSSVGSSPWSSAAMTSSSGLPTPWSSPSGGAAQVQTDAIVGAVMGGLFLFAVLGLFYFRRRKHSQRVVLSGFDSNSDTTLPHFRRRLTDVTPFDLNIRSSSPHDPSSDHAQSGSSSPESQYSNLEGGILAQPLHTSSSFDVLKTKMTTRTVDDQDPAVIYSTGWKHLTKFQGDSQLFNRTKSLAMGSGHTAVLEFSGVQIRVYGEIAPANQSPAPISSYSLDGGASVSYTGVQKDTKWQEGVLFFESEILSLGNHTLIVTNEGKDGHLYLDYFLIIIASTFPLPSTSSGNTTITVTLSTTYTPSFSPFSSLADPTQILTSSKTGTWLTTESQNPQSSLSSSGGGKVNVQTDAIVGAVMSGLLLFVILGLCYLWRRKHVILSSLDNNGHGTLTYFRNRLTDVIPFDVNIRRSNPRGPFHQPHSGSTSLEEGYPSAAKGLGGITTLGSTNISPCSRSNVGHSRQDPPPRYDSGVQLE</sequence>
<feature type="region of interest" description="Disordered" evidence="5">
    <location>
        <begin position="557"/>
        <end position="621"/>
    </location>
</feature>
<evidence type="ECO:0000256" key="4">
    <source>
        <dbReference type="ARBA" id="ARBA00023136"/>
    </source>
</evidence>
<feature type="region of interest" description="Disordered" evidence="5">
    <location>
        <begin position="1001"/>
        <end position="1022"/>
    </location>
</feature>
<feature type="region of interest" description="Disordered" evidence="5">
    <location>
        <begin position="684"/>
        <end position="713"/>
    </location>
</feature>
<evidence type="ECO:0000256" key="1">
    <source>
        <dbReference type="ARBA" id="ARBA00004167"/>
    </source>
</evidence>
<dbReference type="CDD" id="cd12087">
    <property type="entry name" value="TM_EGFR-like"/>
    <property type="match status" value="1"/>
</dbReference>
<feature type="transmembrane region" description="Helical" evidence="6">
    <location>
        <begin position="220"/>
        <end position="246"/>
    </location>
</feature>
<feature type="compositionally biased region" description="Low complexity" evidence="5">
    <location>
        <begin position="132"/>
        <end position="144"/>
    </location>
</feature>
<name>A0A409WCN9_9AGAR</name>
<protein>
    <recommendedName>
        <fullName evidence="9">Transmembrane protein</fullName>
    </recommendedName>
</protein>
<dbReference type="InParanoid" id="A0A409WCN9"/>
<evidence type="ECO:0000313" key="8">
    <source>
        <dbReference type="Proteomes" id="UP000284706"/>
    </source>
</evidence>
<evidence type="ECO:0008006" key="9">
    <source>
        <dbReference type="Google" id="ProtNLM"/>
    </source>
</evidence>
<dbReference type="EMBL" id="NHYE01005177">
    <property type="protein sequence ID" value="PPQ76284.1"/>
    <property type="molecule type" value="Genomic_DNA"/>
</dbReference>
<evidence type="ECO:0000313" key="7">
    <source>
        <dbReference type="EMBL" id="PPQ76284.1"/>
    </source>
</evidence>
<feature type="transmembrane region" description="Helical" evidence="6">
    <location>
        <begin position="628"/>
        <end position="648"/>
    </location>
</feature>